<evidence type="ECO:0000313" key="2">
    <source>
        <dbReference type="Proteomes" id="UP000231658"/>
    </source>
</evidence>
<dbReference type="Proteomes" id="UP000231658">
    <property type="component" value="Unassembled WGS sequence"/>
</dbReference>
<dbReference type="OrthoDB" id="9837499at2"/>
<name>A0A1C3RE26_9PROT</name>
<dbReference type="EMBL" id="FLYE01000002">
    <property type="protein sequence ID" value="SCA55546.1"/>
    <property type="molecule type" value="Genomic_DNA"/>
</dbReference>
<sequence>MLSQEIFDQNCNYIESFYPGFMELQDLFDQYFVSKEIVSCEREQVRHLKKILQTAYEYCHFKSATMKGADGFEQTCGEKLKNQSQVLQHLKILKLSNFNLKIKELEAYVVNLMEGVVIPNEVHCVECPKNGLAMPLETAEPEQKKVASDELVGNELLEMDQKCISDIIHLLNNDPSLLADNAFLQTVMGEIEEFMEKYSAQSMDECGNSFMQELHDVLNVLESYQQGEENLVIHFRGCEINLAKRVFH</sequence>
<keyword evidence="2" id="KW-1185">Reference proteome</keyword>
<gene>
    <name evidence="1" type="ORF">MTBPR1_100187</name>
</gene>
<dbReference type="STRING" id="1867952.MTBPR1_100187"/>
<protein>
    <submittedName>
        <fullName evidence="1">Uncharacterized protein</fullName>
    </submittedName>
</protein>
<dbReference type="RefSeq" id="WP_069186252.1">
    <property type="nucleotide sequence ID" value="NZ_FLYE01000002.1"/>
</dbReference>
<organism evidence="1 2">
    <name type="scientific">Candidatus Terasakiella magnetica</name>
    <dbReference type="NCBI Taxonomy" id="1867952"/>
    <lineage>
        <taxon>Bacteria</taxon>
        <taxon>Pseudomonadati</taxon>
        <taxon>Pseudomonadota</taxon>
        <taxon>Alphaproteobacteria</taxon>
        <taxon>Rhodospirillales</taxon>
        <taxon>Terasakiellaceae</taxon>
        <taxon>Terasakiella</taxon>
    </lineage>
</organism>
<proteinExistence type="predicted"/>
<evidence type="ECO:0000313" key="1">
    <source>
        <dbReference type="EMBL" id="SCA55546.1"/>
    </source>
</evidence>
<reference evidence="1 2" key="1">
    <citation type="submission" date="2016-07" db="EMBL/GenBank/DDBJ databases">
        <authorList>
            <person name="Lefevre C.T."/>
        </authorList>
    </citation>
    <scope>NUCLEOTIDE SEQUENCE [LARGE SCALE GENOMIC DNA]</scope>
    <source>
        <strain evidence="1">PR1</strain>
    </source>
</reference>
<dbReference type="AlphaFoldDB" id="A0A1C3RE26"/>
<accession>A0A1C3RE26</accession>